<evidence type="ECO:0000313" key="1">
    <source>
        <dbReference type="EMBL" id="KAK4044446.1"/>
    </source>
</evidence>
<organism evidence="1 2">
    <name type="scientific">Parachaetomium inaequale</name>
    <dbReference type="NCBI Taxonomy" id="2588326"/>
    <lineage>
        <taxon>Eukaryota</taxon>
        <taxon>Fungi</taxon>
        <taxon>Dikarya</taxon>
        <taxon>Ascomycota</taxon>
        <taxon>Pezizomycotina</taxon>
        <taxon>Sordariomycetes</taxon>
        <taxon>Sordariomycetidae</taxon>
        <taxon>Sordariales</taxon>
        <taxon>Chaetomiaceae</taxon>
        <taxon>Parachaetomium</taxon>
    </lineage>
</organism>
<name>A0AAN6PT99_9PEZI</name>
<comment type="caution">
    <text evidence="1">The sequence shown here is derived from an EMBL/GenBank/DDBJ whole genome shotgun (WGS) entry which is preliminary data.</text>
</comment>
<gene>
    <name evidence="1" type="ORF">C8A01DRAFT_31500</name>
</gene>
<dbReference type="Proteomes" id="UP001303115">
    <property type="component" value="Unassembled WGS sequence"/>
</dbReference>
<dbReference type="AlphaFoldDB" id="A0AAN6PT99"/>
<keyword evidence="2" id="KW-1185">Reference proteome</keyword>
<accession>A0AAN6PT99</accession>
<protein>
    <submittedName>
        <fullName evidence="1">Uncharacterized protein</fullName>
    </submittedName>
</protein>
<dbReference type="EMBL" id="MU854319">
    <property type="protein sequence ID" value="KAK4044446.1"/>
    <property type="molecule type" value="Genomic_DNA"/>
</dbReference>
<reference evidence="2" key="1">
    <citation type="journal article" date="2023" name="Mol. Phylogenet. Evol.">
        <title>Genome-scale phylogeny and comparative genomics of the fungal order Sordariales.</title>
        <authorList>
            <person name="Hensen N."/>
            <person name="Bonometti L."/>
            <person name="Westerberg I."/>
            <person name="Brannstrom I.O."/>
            <person name="Guillou S."/>
            <person name="Cros-Aarteil S."/>
            <person name="Calhoun S."/>
            <person name="Haridas S."/>
            <person name="Kuo A."/>
            <person name="Mondo S."/>
            <person name="Pangilinan J."/>
            <person name="Riley R."/>
            <person name="LaButti K."/>
            <person name="Andreopoulos B."/>
            <person name="Lipzen A."/>
            <person name="Chen C."/>
            <person name="Yan M."/>
            <person name="Daum C."/>
            <person name="Ng V."/>
            <person name="Clum A."/>
            <person name="Steindorff A."/>
            <person name="Ohm R.A."/>
            <person name="Martin F."/>
            <person name="Silar P."/>
            <person name="Natvig D.O."/>
            <person name="Lalanne C."/>
            <person name="Gautier V."/>
            <person name="Ament-Velasquez S.L."/>
            <person name="Kruys A."/>
            <person name="Hutchinson M.I."/>
            <person name="Powell A.J."/>
            <person name="Barry K."/>
            <person name="Miller A.N."/>
            <person name="Grigoriev I.V."/>
            <person name="Debuchy R."/>
            <person name="Gladieux P."/>
            <person name="Hiltunen Thoren M."/>
            <person name="Johannesson H."/>
        </authorList>
    </citation>
    <scope>NUCLEOTIDE SEQUENCE [LARGE SCALE GENOMIC DNA]</scope>
    <source>
        <strain evidence="2">CBS 284.82</strain>
    </source>
</reference>
<proteinExistence type="predicted"/>
<sequence length="223" mass="25433">MTWTYNALCNVASMETMFGLRLSHAAKIKKWASWGSLKREEVLEALRTGGKTLGVKQELTSWSTRTLFSVDTQGGQRMADVKWDNVYTALQRIASTYDLTASEFEYYCCGEPGMDALRMIYWMAHRVCATIQRVKHDRPAASQEEVAFHILDRWGLPIVPWTCNIFNASFCKDQDHGIAMLFGLSQPDGEEFDPVQHFDLARCTIRMDSQATNMLMKDYSTDS</sequence>
<evidence type="ECO:0000313" key="2">
    <source>
        <dbReference type="Proteomes" id="UP001303115"/>
    </source>
</evidence>